<evidence type="ECO:0000313" key="2">
    <source>
        <dbReference type="EMBL" id="GMH08623.1"/>
    </source>
</evidence>
<dbReference type="AlphaFoldDB" id="A0AAD3XL27"/>
<organism evidence="2 3">
    <name type="scientific">Nepenthes gracilis</name>
    <name type="common">Slender pitcher plant</name>
    <dbReference type="NCBI Taxonomy" id="150966"/>
    <lineage>
        <taxon>Eukaryota</taxon>
        <taxon>Viridiplantae</taxon>
        <taxon>Streptophyta</taxon>
        <taxon>Embryophyta</taxon>
        <taxon>Tracheophyta</taxon>
        <taxon>Spermatophyta</taxon>
        <taxon>Magnoliopsida</taxon>
        <taxon>eudicotyledons</taxon>
        <taxon>Gunneridae</taxon>
        <taxon>Pentapetalae</taxon>
        <taxon>Caryophyllales</taxon>
        <taxon>Nepenthaceae</taxon>
        <taxon>Nepenthes</taxon>
    </lineage>
</organism>
<keyword evidence="3" id="KW-1185">Reference proteome</keyword>
<gene>
    <name evidence="2" type="ORF">Nepgr_010463</name>
</gene>
<evidence type="ECO:0000313" key="3">
    <source>
        <dbReference type="Proteomes" id="UP001279734"/>
    </source>
</evidence>
<accession>A0AAD3XL27</accession>
<protein>
    <submittedName>
        <fullName evidence="2">Uncharacterized protein</fullName>
    </submittedName>
</protein>
<feature type="region of interest" description="Disordered" evidence="1">
    <location>
        <begin position="46"/>
        <end position="82"/>
    </location>
</feature>
<sequence length="102" mass="11268">MISTNWEESVVEVEVEFQGKHLRRSSCWKGGQNATQGKTMMEFHPTGWKLENPHSKLVPPSSNRNKPKGSQQSSHRAASKVCSSNPFAVLQSDAALSTTDLL</sequence>
<dbReference type="EMBL" id="BSYO01000008">
    <property type="protein sequence ID" value="GMH08623.1"/>
    <property type="molecule type" value="Genomic_DNA"/>
</dbReference>
<name>A0AAD3XL27_NEPGR</name>
<dbReference type="Proteomes" id="UP001279734">
    <property type="component" value="Unassembled WGS sequence"/>
</dbReference>
<evidence type="ECO:0000256" key="1">
    <source>
        <dbReference type="SAM" id="MobiDB-lite"/>
    </source>
</evidence>
<feature type="compositionally biased region" description="Polar residues" evidence="1">
    <location>
        <begin position="60"/>
        <end position="82"/>
    </location>
</feature>
<proteinExistence type="predicted"/>
<reference evidence="2" key="1">
    <citation type="submission" date="2023-05" db="EMBL/GenBank/DDBJ databases">
        <title>Nepenthes gracilis genome sequencing.</title>
        <authorList>
            <person name="Fukushima K."/>
        </authorList>
    </citation>
    <scope>NUCLEOTIDE SEQUENCE</scope>
    <source>
        <strain evidence="2">SING2019-196</strain>
    </source>
</reference>
<comment type="caution">
    <text evidence="2">The sequence shown here is derived from an EMBL/GenBank/DDBJ whole genome shotgun (WGS) entry which is preliminary data.</text>
</comment>